<feature type="transmembrane region" description="Helical" evidence="12">
    <location>
        <begin position="350"/>
        <end position="376"/>
    </location>
</feature>
<comment type="caution">
    <text evidence="13">The sequence shown here is derived from an EMBL/GenBank/DDBJ whole genome shotgun (WGS) entry which is preliminary data.</text>
</comment>
<evidence type="ECO:0000256" key="9">
    <source>
        <dbReference type="ARBA" id="ARBA00022989"/>
    </source>
</evidence>
<dbReference type="Proteomes" id="UP000075321">
    <property type="component" value="Unassembled WGS sequence"/>
</dbReference>
<dbReference type="InterPro" id="IPR003445">
    <property type="entry name" value="Cat_transpt"/>
</dbReference>
<feature type="transmembrane region" description="Helical" evidence="12">
    <location>
        <begin position="285"/>
        <end position="306"/>
    </location>
</feature>
<keyword evidence="9 12" id="KW-1133">Transmembrane helix</keyword>
<comment type="similarity">
    <text evidence="2">Belongs to the TrkH potassium transport family.</text>
</comment>
<evidence type="ECO:0000256" key="12">
    <source>
        <dbReference type="SAM" id="Phobius"/>
    </source>
</evidence>
<dbReference type="OrthoDB" id="111943at2157"/>
<dbReference type="GO" id="GO:0005886">
    <property type="term" value="C:plasma membrane"/>
    <property type="evidence" value="ECO:0007669"/>
    <property type="project" value="UniProtKB-SubCell"/>
</dbReference>
<evidence type="ECO:0000256" key="5">
    <source>
        <dbReference type="ARBA" id="ARBA00022519"/>
    </source>
</evidence>
<keyword evidence="3" id="KW-0813">Transport</keyword>
<evidence type="ECO:0000256" key="2">
    <source>
        <dbReference type="ARBA" id="ARBA00009137"/>
    </source>
</evidence>
<evidence type="ECO:0000313" key="13">
    <source>
        <dbReference type="EMBL" id="KYH27696.1"/>
    </source>
</evidence>
<keyword evidence="11 12" id="KW-0472">Membrane</keyword>
<feature type="transmembrane region" description="Helical" evidence="12">
    <location>
        <begin position="140"/>
        <end position="165"/>
    </location>
</feature>
<keyword evidence="4" id="KW-1003">Cell membrane</keyword>
<keyword evidence="14" id="KW-1185">Reference proteome</keyword>
<dbReference type="EMBL" id="LTAZ01000001">
    <property type="protein sequence ID" value="KYH27696.1"/>
    <property type="molecule type" value="Genomic_DNA"/>
</dbReference>
<keyword evidence="10" id="KW-0406">Ion transport</keyword>
<evidence type="ECO:0000256" key="10">
    <source>
        <dbReference type="ARBA" id="ARBA00023065"/>
    </source>
</evidence>
<evidence type="ECO:0000256" key="4">
    <source>
        <dbReference type="ARBA" id="ARBA00022475"/>
    </source>
</evidence>
<organism evidence="13 14">
    <name type="scientific">Halalkalicoccus paucihalophilus</name>
    <dbReference type="NCBI Taxonomy" id="1008153"/>
    <lineage>
        <taxon>Archaea</taxon>
        <taxon>Methanobacteriati</taxon>
        <taxon>Methanobacteriota</taxon>
        <taxon>Stenosarchaea group</taxon>
        <taxon>Halobacteria</taxon>
        <taxon>Halobacteriales</taxon>
        <taxon>Halococcaceae</taxon>
        <taxon>Halalkalicoccus</taxon>
    </lineage>
</organism>
<feature type="transmembrane region" description="Helical" evidence="12">
    <location>
        <begin position="186"/>
        <end position="206"/>
    </location>
</feature>
<keyword evidence="5" id="KW-0997">Cell inner membrane</keyword>
<protein>
    <submittedName>
        <fullName evidence="13">Potassium transporter</fullName>
    </submittedName>
</protein>
<keyword evidence="8" id="KW-0630">Potassium</keyword>
<dbReference type="PANTHER" id="PTHR32024:SF2">
    <property type="entry name" value="TRK SYSTEM POTASSIUM UPTAKE PROTEIN TRKG-RELATED"/>
    <property type="match status" value="1"/>
</dbReference>
<name>A0A151AJ43_9EURY</name>
<feature type="transmembrane region" description="Helical" evidence="12">
    <location>
        <begin position="246"/>
        <end position="264"/>
    </location>
</feature>
<evidence type="ECO:0000256" key="6">
    <source>
        <dbReference type="ARBA" id="ARBA00022538"/>
    </source>
</evidence>
<sequence length="506" mass="54299">MRSYVDWRASVSLVGTICKWLSVPLSFPLLIALYYGDPLAPFLGFIAVAVALGTGLGRLETNPDIGAREAFLLVTLGWVTVAIVGAVPYVIAGNGTIAHPINALFESMSGFTTTGATVLADISFETHSRSVLMWRQLTQWIGGMGIIVLGVAILSQLSVGGIQLMEAEAPGPSVQKLTPTIARTARILWGIYLTVTVGYVGLLYGLHLVGLAPNMDLYNAIAHGFTTLSTGGFSPEARSIEAFSPAVQWLVIPFMVVAGTNFALVWQASQSGLRPFRESTEFRTYLGVIAGFGGLITVLLVTGAGVDTAELLIEDGDDAVRHALFQIVSILTTTGFASLDFNFWTPSAQFLLFVGMFIGGMSGSTAGGVKIIRWIVIIKSARRELFTAVHPEAVRPVRIGGQVIDERAIRGIYAYTLLYVVLFFAGTLFVLEDAVRVGIDIRSFEAMSATAATLGNIGPGFGTAGPMATYETFPDSTKLVMVLLMWIGRLEILPVLAVFTPAFWRR</sequence>
<feature type="transmembrane region" description="Helical" evidence="12">
    <location>
        <begin position="479"/>
        <end position="504"/>
    </location>
</feature>
<feature type="transmembrane region" description="Helical" evidence="12">
    <location>
        <begin position="12"/>
        <end position="35"/>
    </location>
</feature>
<dbReference type="RefSeq" id="WP_066378779.1">
    <property type="nucleotide sequence ID" value="NZ_LTAZ01000001.1"/>
</dbReference>
<dbReference type="InterPro" id="IPR004772">
    <property type="entry name" value="TrkH"/>
</dbReference>
<evidence type="ECO:0000313" key="14">
    <source>
        <dbReference type="Proteomes" id="UP000075321"/>
    </source>
</evidence>
<feature type="transmembrane region" description="Helical" evidence="12">
    <location>
        <begin position="412"/>
        <end position="431"/>
    </location>
</feature>
<accession>A0A151AJ43</accession>
<dbReference type="AlphaFoldDB" id="A0A151AJ43"/>
<evidence type="ECO:0000256" key="3">
    <source>
        <dbReference type="ARBA" id="ARBA00022448"/>
    </source>
</evidence>
<feature type="transmembrane region" description="Helical" evidence="12">
    <location>
        <begin position="71"/>
        <end position="91"/>
    </location>
</feature>
<dbReference type="PIRSF" id="PIRSF006247">
    <property type="entry name" value="TrkH"/>
    <property type="match status" value="1"/>
</dbReference>
<dbReference type="PATRIC" id="fig|1008153.3.peg.368"/>
<evidence type="ECO:0000256" key="7">
    <source>
        <dbReference type="ARBA" id="ARBA00022692"/>
    </source>
</evidence>
<keyword evidence="6" id="KW-0633">Potassium transport</keyword>
<dbReference type="PANTHER" id="PTHR32024">
    <property type="entry name" value="TRK SYSTEM POTASSIUM UPTAKE PROTEIN TRKG-RELATED"/>
    <property type="match status" value="1"/>
</dbReference>
<evidence type="ECO:0000256" key="11">
    <source>
        <dbReference type="ARBA" id="ARBA00023136"/>
    </source>
</evidence>
<comment type="subcellular location">
    <subcellularLocation>
        <location evidence="1">Cell inner membrane</location>
        <topology evidence="1">Multi-pass membrane protein</topology>
    </subcellularLocation>
</comment>
<dbReference type="Pfam" id="PF02386">
    <property type="entry name" value="TrkH"/>
    <property type="match status" value="1"/>
</dbReference>
<evidence type="ECO:0000256" key="8">
    <source>
        <dbReference type="ARBA" id="ARBA00022958"/>
    </source>
</evidence>
<keyword evidence="7 12" id="KW-0812">Transmembrane</keyword>
<proteinExistence type="inferred from homology"/>
<gene>
    <name evidence="13" type="ORF">HAPAU_03640</name>
</gene>
<feature type="transmembrane region" description="Helical" evidence="12">
    <location>
        <begin position="41"/>
        <end position="59"/>
    </location>
</feature>
<reference evidence="13 14" key="1">
    <citation type="submission" date="2016-02" db="EMBL/GenBank/DDBJ databases">
        <title>Genome sequence of Halalkalicoccus paucihalophilus DSM 24557.</title>
        <authorList>
            <person name="Poehlein A."/>
            <person name="Daniel R."/>
        </authorList>
    </citation>
    <scope>NUCLEOTIDE SEQUENCE [LARGE SCALE GENOMIC DNA]</scope>
    <source>
        <strain evidence="13 14">DSM 24557</strain>
    </source>
</reference>
<dbReference type="GO" id="GO:0015379">
    <property type="term" value="F:potassium:chloride symporter activity"/>
    <property type="evidence" value="ECO:0007669"/>
    <property type="project" value="InterPro"/>
</dbReference>
<evidence type="ECO:0000256" key="1">
    <source>
        <dbReference type="ARBA" id="ARBA00004429"/>
    </source>
</evidence>